<dbReference type="InterPro" id="IPR036188">
    <property type="entry name" value="FAD/NAD-bd_sf"/>
</dbReference>
<evidence type="ECO:0000259" key="13">
    <source>
        <dbReference type="PROSITE" id="PS51379"/>
    </source>
</evidence>
<reference evidence="14" key="1">
    <citation type="submission" date="2023-05" db="EMBL/GenBank/DDBJ databases">
        <title>Anaerotaeda fermentans gen. nov., sp. nov., a novel anaerobic planctomycete of the new family within the order Sedimentisphaerales isolated from Taman Peninsula, Russia.</title>
        <authorList>
            <person name="Khomyakova M.A."/>
            <person name="Merkel A.Y."/>
            <person name="Slobodkin A.I."/>
        </authorList>
    </citation>
    <scope>NUCLEOTIDE SEQUENCE</scope>
    <source>
        <strain evidence="14">M17dextr</strain>
    </source>
</reference>
<organism evidence="14 15">
    <name type="scientific">Anaerobaca lacustris</name>
    <dbReference type="NCBI Taxonomy" id="3044600"/>
    <lineage>
        <taxon>Bacteria</taxon>
        <taxon>Pseudomonadati</taxon>
        <taxon>Planctomycetota</taxon>
        <taxon>Phycisphaerae</taxon>
        <taxon>Sedimentisphaerales</taxon>
        <taxon>Anaerobacaceae</taxon>
        <taxon>Anaerobaca</taxon>
    </lineage>
</organism>
<accession>A0AAW6TZ92</accession>
<dbReference type="Pfam" id="PF13450">
    <property type="entry name" value="NAD_binding_8"/>
    <property type="match status" value="1"/>
</dbReference>
<dbReference type="SUPFAM" id="SSF54373">
    <property type="entry name" value="FAD-linked reductases, C-terminal domain"/>
    <property type="match status" value="1"/>
</dbReference>
<keyword evidence="11 12" id="KW-0830">Ubiquinone</keyword>
<evidence type="ECO:0000256" key="4">
    <source>
        <dbReference type="ARBA" id="ARBA00022630"/>
    </source>
</evidence>
<keyword evidence="6 12" id="KW-0274">FAD</keyword>
<dbReference type="Gene3D" id="3.50.50.60">
    <property type="entry name" value="FAD/NAD(P)-binding domain"/>
    <property type="match status" value="1"/>
</dbReference>
<keyword evidence="3 12" id="KW-0813">Transport</keyword>
<name>A0AAW6TZ92_9BACT</name>
<evidence type="ECO:0000313" key="15">
    <source>
        <dbReference type="Proteomes" id="UP001431776"/>
    </source>
</evidence>
<evidence type="ECO:0000256" key="8">
    <source>
        <dbReference type="ARBA" id="ARBA00023002"/>
    </source>
</evidence>
<dbReference type="InterPro" id="IPR007859">
    <property type="entry name" value="ETF-QO/FixX_C"/>
</dbReference>
<keyword evidence="4 12" id="KW-0285">Flavoprotein</keyword>
<dbReference type="SUPFAM" id="SSF54862">
    <property type="entry name" value="4Fe-4S ferredoxins"/>
    <property type="match status" value="1"/>
</dbReference>
<comment type="catalytic activity">
    <reaction evidence="12">
        <text>a ubiquinone + reduced [electron-transfer flavoprotein] = a ubiquinol + oxidized [electron-transfer flavoprotein] + H(+)</text>
        <dbReference type="Rhea" id="RHEA:24052"/>
        <dbReference type="Rhea" id="RHEA-COMP:9565"/>
        <dbReference type="Rhea" id="RHEA-COMP:9566"/>
        <dbReference type="Rhea" id="RHEA-COMP:10685"/>
        <dbReference type="Rhea" id="RHEA-COMP:10686"/>
        <dbReference type="ChEBI" id="CHEBI:15378"/>
        <dbReference type="ChEBI" id="CHEBI:16389"/>
        <dbReference type="ChEBI" id="CHEBI:17976"/>
        <dbReference type="ChEBI" id="CHEBI:57692"/>
        <dbReference type="ChEBI" id="CHEBI:58307"/>
        <dbReference type="EC" id="1.5.5.1"/>
    </reaction>
</comment>
<dbReference type="EMBL" id="JASCXX010000015">
    <property type="protein sequence ID" value="MDI6449950.1"/>
    <property type="molecule type" value="Genomic_DNA"/>
</dbReference>
<dbReference type="PANTHER" id="PTHR10617">
    <property type="entry name" value="ELECTRON TRANSFER FLAVOPROTEIN-UBIQUINONE OXIDOREDUCTASE"/>
    <property type="match status" value="1"/>
</dbReference>
<protein>
    <recommendedName>
        <fullName evidence="12">Electron transfer flavoprotein-ubiquinone oxidoreductase</fullName>
        <shortName evidence="12">ETF-QO</shortName>
        <ecNumber evidence="12">1.5.5.1</ecNumber>
    </recommendedName>
</protein>
<keyword evidence="8 12" id="KW-0560">Oxidoreductase</keyword>
<dbReference type="InterPro" id="IPR049398">
    <property type="entry name" value="ETF-QO/FixC_UQ-bd"/>
</dbReference>
<dbReference type="PROSITE" id="PS51379">
    <property type="entry name" value="4FE4S_FER_2"/>
    <property type="match status" value="1"/>
</dbReference>
<dbReference type="Pfam" id="PF05187">
    <property type="entry name" value="Fer4_ETF_QO"/>
    <property type="match status" value="1"/>
</dbReference>
<evidence type="ECO:0000256" key="6">
    <source>
        <dbReference type="ARBA" id="ARBA00022827"/>
    </source>
</evidence>
<dbReference type="RefSeq" id="WP_349245358.1">
    <property type="nucleotide sequence ID" value="NZ_JASCXX010000015.1"/>
</dbReference>
<dbReference type="SUPFAM" id="SSF51905">
    <property type="entry name" value="FAD/NAD(P)-binding domain"/>
    <property type="match status" value="1"/>
</dbReference>
<dbReference type="AlphaFoldDB" id="A0AAW6TZ92"/>
<evidence type="ECO:0000256" key="12">
    <source>
        <dbReference type="RuleBase" id="RU366068"/>
    </source>
</evidence>
<sequence>MPNNNEYNKVSVLVVGAGPAGLATAIQLRVLRPDIDVCVIDKALDLGNHNLSGAVLEKEPLHSLLDAAKPDWRETDEAKDVLANVIDKDDIMFLLGRGMSFNIFWALKMAKSMGIGWGQMIHHGDYSLSISKLTKWLGNIAREKGVEVLTGFAADRIVMDGPTAVGVKLIDQGVDKEGHKQPNYVEGETIEARFIVLAEGCDGLVTERFVEAAGLKRESHQLYSLGVKELIRVTPEQYAKFSRGRVIHAMGYPIWTPVIGPGMFGGGIVYAGAEDHLAVGMIVGLDWKYRDFNTQDALVRFKEHGYVKPFIEGGTVVEAGAKMIPEGGWYAVPRDPHTGSIGKDNVMILGDSAGFVNMLKIKGLHNALESGMQAARAIVTCMDKPEGAAKRYTDNVEGSNIAKEMNSAKNARQTIAKFGPLQGMPLSVLGGWLPKFKVEPDYEMMTTAPYRLKPNQNFDKDTFTAVAATEHREEQPSHLTILDRTICETKCTPVYGSPCITFCPAGVYETIHDEVKPANPSNCLHCKTCQRKCPFDNIRWTAPEGGGGPRYKRM</sequence>
<comment type="cofactor">
    <cofactor evidence="1 12">
        <name>FAD</name>
        <dbReference type="ChEBI" id="CHEBI:57692"/>
    </cofactor>
</comment>
<dbReference type="Pfam" id="PF21162">
    <property type="entry name" value="ETFQO_UQ-bd"/>
    <property type="match status" value="1"/>
</dbReference>
<keyword evidence="15" id="KW-1185">Reference proteome</keyword>
<proteinExistence type="predicted"/>
<evidence type="ECO:0000256" key="3">
    <source>
        <dbReference type="ARBA" id="ARBA00022448"/>
    </source>
</evidence>
<dbReference type="Gene3D" id="3.30.9.90">
    <property type="match status" value="1"/>
</dbReference>
<keyword evidence="5 12" id="KW-0479">Metal-binding</keyword>
<comment type="caution">
    <text evidence="14">The sequence shown here is derived from an EMBL/GenBank/DDBJ whole genome shotgun (WGS) entry which is preliminary data.</text>
</comment>
<keyword evidence="10 12" id="KW-0411">Iron-sulfur</keyword>
<evidence type="ECO:0000313" key="14">
    <source>
        <dbReference type="EMBL" id="MDI6449950.1"/>
    </source>
</evidence>
<dbReference type="PANTHER" id="PTHR10617:SF107">
    <property type="entry name" value="ELECTRON TRANSFER FLAVOPROTEIN-UBIQUINONE OXIDOREDUCTASE, MITOCHONDRIAL"/>
    <property type="match status" value="1"/>
</dbReference>
<comment type="cofactor">
    <cofactor evidence="12">
        <name>[4Fe-4S] cluster</name>
        <dbReference type="ChEBI" id="CHEBI:49883"/>
    </cofactor>
    <text evidence="12">Binds 1 [4Fe-4S] cluster.</text>
</comment>
<evidence type="ECO:0000256" key="1">
    <source>
        <dbReference type="ARBA" id="ARBA00001974"/>
    </source>
</evidence>
<dbReference type="Gene3D" id="3.30.70.20">
    <property type="match status" value="1"/>
</dbReference>
<dbReference type="GO" id="GO:0051539">
    <property type="term" value="F:4 iron, 4 sulfur cluster binding"/>
    <property type="evidence" value="ECO:0007669"/>
    <property type="project" value="UniProtKB-UniRule"/>
</dbReference>
<dbReference type="InterPro" id="IPR040156">
    <property type="entry name" value="ETF-QO"/>
</dbReference>
<evidence type="ECO:0000256" key="5">
    <source>
        <dbReference type="ARBA" id="ARBA00022723"/>
    </source>
</evidence>
<dbReference type="Proteomes" id="UP001431776">
    <property type="component" value="Unassembled WGS sequence"/>
</dbReference>
<gene>
    <name evidence="14" type="ORF">QJ522_12905</name>
</gene>
<dbReference type="InterPro" id="IPR017900">
    <property type="entry name" value="4Fe4S_Fe_S_CS"/>
</dbReference>
<dbReference type="GO" id="GO:0004174">
    <property type="term" value="F:electron-transferring-flavoprotein dehydrogenase activity"/>
    <property type="evidence" value="ECO:0007669"/>
    <property type="project" value="UniProtKB-UniRule"/>
</dbReference>
<feature type="domain" description="4Fe-4S ferredoxin-type" evidence="13">
    <location>
        <begin position="513"/>
        <end position="543"/>
    </location>
</feature>
<keyword evidence="9 12" id="KW-0408">Iron</keyword>
<dbReference type="PROSITE" id="PS00198">
    <property type="entry name" value="4FE4S_FER_1"/>
    <property type="match status" value="1"/>
</dbReference>
<evidence type="ECO:0000256" key="2">
    <source>
        <dbReference type="ARBA" id="ARBA00002819"/>
    </source>
</evidence>
<comment type="function">
    <text evidence="2 12">Accepts electrons from ETF and reduces ubiquinone.</text>
</comment>
<dbReference type="EC" id="1.5.5.1" evidence="12"/>
<dbReference type="InterPro" id="IPR017896">
    <property type="entry name" value="4Fe4S_Fe-S-bd"/>
</dbReference>
<keyword evidence="7 12" id="KW-0249">Electron transport</keyword>
<evidence type="ECO:0000256" key="7">
    <source>
        <dbReference type="ARBA" id="ARBA00022982"/>
    </source>
</evidence>
<evidence type="ECO:0000256" key="10">
    <source>
        <dbReference type="ARBA" id="ARBA00023014"/>
    </source>
</evidence>
<dbReference type="PRINTS" id="PR00420">
    <property type="entry name" value="RNGMNOXGNASE"/>
</dbReference>
<dbReference type="GO" id="GO:0046872">
    <property type="term" value="F:metal ion binding"/>
    <property type="evidence" value="ECO:0007669"/>
    <property type="project" value="UniProtKB-KW"/>
</dbReference>
<evidence type="ECO:0000256" key="9">
    <source>
        <dbReference type="ARBA" id="ARBA00023004"/>
    </source>
</evidence>
<evidence type="ECO:0000256" key="11">
    <source>
        <dbReference type="ARBA" id="ARBA00023075"/>
    </source>
</evidence>